<keyword evidence="1" id="KW-0732">Signal</keyword>
<proteinExistence type="predicted"/>
<dbReference type="EMBL" id="CP119075">
    <property type="protein sequence ID" value="WED66996.1"/>
    <property type="molecule type" value="Genomic_DNA"/>
</dbReference>
<organism evidence="2 3">
    <name type="scientific">Synoicihabitans lomoniglobus</name>
    <dbReference type="NCBI Taxonomy" id="2909285"/>
    <lineage>
        <taxon>Bacteria</taxon>
        <taxon>Pseudomonadati</taxon>
        <taxon>Verrucomicrobiota</taxon>
        <taxon>Opitutia</taxon>
        <taxon>Opitutales</taxon>
        <taxon>Opitutaceae</taxon>
        <taxon>Synoicihabitans</taxon>
    </lineage>
</organism>
<keyword evidence="3" id="KW-1185">Reference proteome</keyword>
<dbReference type="AlphaFoldDB" id="A0AAF0CS56"/>
<evidence type="ECO:0000313" key="2">
    <source>
        <dbReference type="EMBL" id="WED66996.1"/>
    </source>
</evidence>
<sequence length="299" mass="33281">MTSHRFGTCFILAAFSTLAAIANPIPVVDSQPAPARDHELFVGVDLFLIHDDEMVNVRKIENDKALLDNATREEVRLRDSSGLQWRMGTKVSATSATIEALKSKRVNSPFTNPALKQMRSKQALLDYVDHEKEARDAALVISMRDVESPDASVAFATKVESSTNPFAEGMIADAVAGIDQMTATGKVFDRLTDSPGENDNFDAVELTFNLSSPTPIAEAYVVFIVRVTRDGEIYDTSFYRPVGRIDSTPRKIRFMRAGFPPGFEIQDTRVHLFWQGEEIPTNLSEKHYQVTAEEAKTYL</sequence>
<feature type="signal peptide" evidence="1">
    <location>
        <begin position="1"/>
        <end position="19"/>
    </location>
</feature>
<dbReference type="Proteomes" id="UP001218638">
    <property type="component" value="Chromosome"/>
</dbReference>
<evidence type="ECO:0000313" key="3">
    <source>
        <dbReference type="Proteomes" id="UP001218638"/>
    </source>
</evidence>
<dbReference type="RefSeq" id="WP_330929711.1">
    <property type="nucleotide sequence ID" value="NZ_CP119075.1"/>
</dbReference>
<protein>
    <recommendedName>
        <fullName evidence="4">Secreted protein</fullName>
    </recommendedName>
</protein>
<feature type="chain" id="PRO_5041996340" description="Secreted protein" evidence="1">
    <location>
        <begin position="20"/>
        <end position="299"/>
    </location>
</feature>
<accession>A0AAF0CS56</accession>
<gene>
    <name evidence="2" type="ORF">PXH66_09050</name>
</gene>
<evidence type="ECO:0000256" key="1">
    <source>
        <dbReference type="SAM" id="SignalP"/>
    </source>
</evidence>
<reference evidence="2" key="1">
    <citation type="submission" date="2023-03" db="EMBL/GenBank/DDBJ databases">
        <title>Lomoglobus Profundus gen. nov., sp. nov., a novel member of the phylum Verrucomicrobia, isolated from deep-marine sediment of South China Sea.</title>
        <authorList>
            <person name="Ahmad T."/>
            <person name="Ishaq S.E."/>
            <person name="Wang F."/>
        </authorList>
    </citation>
    <scope>NUCLEOTIDE SEQUENCE</scope>
    <source>
        <strain evidence="2">LMO-M01</strain>
    </source>
</reference>
<name>A0AAF0CS56_9BACT</name>
<dbReference type="KEGG" id="slom:PXH66_09050"/>
<evidence type="ECO:0008006" key="4">
    <source>
        <dbReference type="Google" id="ProtNLM"/>
    </source>
</evidence>